<evidence type="ECO:0000313" key="2">
    <source>
        <dbReference type="Proteomes" id="UP000309997"/>
    </source>
</evidence>
<gene>
    <name evidence="1" type="ORF">D5086_002728</name>
</gene>
<comment type="caution">
    <text evidence="1">The sequence shown here is derived from an EMBL/GenBank/DDBJ whole genome shotgun (WGS) entry which is preliminary data.</text>
</comment>
<dbReference type="EMBL" id="RCHU02000001">
    <property type="protein sequence ID" value="KAL3611708.1"/>
    <property type="molecule type" value="Genomic_DNA"/>
</dbReference>
<name>A0ACC4D2C6_POPAL</name>
<keyword evidence="2" id="KW-1185">Reference proteome</keyword>
<sequence length="610" mass="67241">MAPQIENRLVPSCLRNCSDEAGPIDQSNRLGYRVPGYKMEVQILSEKFIKPYSQTPLHLRNMKVSLIDQLAPPAYTPMILYYSAVNAKVSGQLAQLDLQGAVDVKSLNRFVPFGDEMAFNPIVLAVQINKFDCGGLVIGVCISHRVADGHTMGAFLKAWATACRAGMHEVIRPGFDVGALFPARDVLRFGTPVPRDHGSQIVTKGFVFDGEKISSLKAKVMSYARDSDAKRPPSRVEVVTALLWKALIGVAQAKHGKLRPSLLTLPLNLRGKVDLLITENSFGNLYRIVGVRFNPKESSSEMHHLVGLLNDAVNKANKDCEKVVNSDDVIAMVSNSMEEIHDGARKGDLDICVVSSWCKFPFYQIDFGFGKPTWFSSVHKPLEIVLLVDTKCGTGIEAWLEVTKFTSSLGPQGFSHENASRIKTLASSSNVSTVSKIGQGLSVHQGLQLINANSREGRRFHSTMMKSDKVAPAPVPNPPGSNFPHWAKWILGTILSILLPFWQEWEKLRRIEGESEIIVEEVEHVAEVVEKVATVAEKVSEEVAEVLPENGKLKETALLMEAVSKATAHDAKLTQDFIHKVDAVRHDIDDLETMVEPVIEKLAQQNSQGK</sequence>
<reference evidence="1 2" key="1">
    <citation type="journal article" date="2024" name="Plant Biotechnol. J.">
        <title>Genome and CRISPR/Cas9 system of a widespread forest tree (Populus alba) in the world.</title>
        <authorList>
            <person name="Liu Y.J."/>
            <person name="Jiang P.F."/>
            <person name="Han X.M."/>
            <person name="Li X.Y."/>
            <person name="Wang H.M."/>
            <person name="Wang Y.J."/>
            <person name="Wang X.X."/>
            <person name="Zeng Q.Y."/>
        </authorList>
    </citation>
    <scope>NUCLEOTIDE SEQUENCE [LARGE SCALE GENOMIC DNA]</scope>
    <source>
        <strain evidence="2">cv. PAL-ZL1</strain>
    </source>
</reference>
<proteinExistence type="predicted"/>
<dbReference type="Proteomes" id="UP000309997">
    <property type="component" value="Unassembled WGS sequence"/>
</dbReference>
<organism evidence="1 2">
    <name type="scientific">Populus alba</name>
    <name type="common">White poplar</name>
    <dbReference type="NCBI Taxonomy" id="43335"/>
    <lineage>
        <taxon>Eukaryota</taxon>
        <taxon>Viridiplantae</taxon>
        <taxon>Streptophyta</taxon>
        <taxon>Embryophyta</taxon>
        <taxon>Tracheophyta</taxon>
        <taxon>Spermatophyta</taxon>
        <taxon>Magnoliopsida</taxon>
        <taxon>eudicotyledons</taxon>
        <taxon>Gunneridae</taxon>
        <taxon>Pentapetalae</taxon>
        <taxon>rosids</taxon>
        <taxon>fabids</taxon>
        <taxon>Malpighiales</taxon>
        <taxon>Salicaceae</taxon>
        <taxon>Saliceae</taxon>
        <taxon>Populus</taxon>
    </lineage>
</organism>
<evidence type="ECO:0000313" key="1">
    <source>
        <dbReference type="EMBL" id="KAL3611708.1"/>
    </source>
</evidence>
<accession>A0ACC4D2C6</accession>
<protein>
    <submittedName>
        <fullName evidence="1">Uncharacterized protein</fullName>
    </submittedName>
</protein>